<comment type="caution">
    <text evidence="1">The sequence shown here is derived from an EMBL/GenBank/DDBJ whole genome shotgun (WGS) entry which is preliminary data.</text>
</comment>
<gene>
    <name evidence="1" type="ORF">CARN2_0609</name>
</gene>
<dbReference type="EMBL" id="CABM01000002">
    <property type="protein sequence ID" value="CBH95222.1"/>
    <property type="molecule type" value="Genomic_DNA"/>
</dbReference>
<evidence type="ECO:0000313" key="1">
    <source>
        <dbReference type="EMBL" id="CBH95222.1"/>
    </source>
</evidence>
<protein>
    <submittedName>
        <fullName evidence="1">Uncharacterized protein</fullName>
    </submittedName>
</protein>
<proteinExistence type="predicted"/>
<sequence>MRARGMNAEAIAARLSLDVALVREILNPQPTTCPEGVQP</sequence>
<reference evidence="1" key="1">
    <citation type="submission" date="2009-10" db="EMBL/GenBank/DDBJ databases">
        <title>Diversity of trophic interactions inside an arsenic-rich microbial ecosystem.</title>
        <authorList>
            <person name="Bertin P.N."/>
            <person name="Heinrich-Salmeron A."/>
            <person name="Pelletier E."/>
            <person name="Goulhen-Chollet F."/>
            <person name="Arsene-Ploetze F."/>
            <person name="Gallien S."/>
            <person name="Calteau A."/>
            <person name="Vallenet D."/>
            <person name="Casiot C."/>
            <person name="Chane-Woon-Ming B."/>
            <person name="Giloteaux L."/>
            <person name="Barakat M."/>
            <person name="Bonnefoy V."/>
            <person name="Bruneel O."/>
            <person name="Chandler M."/>
            <person name="Cleiss J."/>
            <person name="Duran R."/>
            <person name="Elbaz-Poulichet F."/>
            <person name="Fonknechten N."/>
            <person name="Lauga B."/>
            <person name="Mornico D."/>
            <person name="Ortet P."/>
            <person name="Schaeffer C."/>
            <person name="Siguier P."/>
            <person name="Alexander Thil Smith A."/>
            <person name="Van Dorsselaer A."/>
            <person name="Weissenbach J."/>
            <person name="Medigue C."/>
            <person name="Le Paslier D."/>
        </authorList>
    </citation>
    <scope>NUCLEOTIDE SEQUENCE</scope>
</reference>
<name>E6PJZ4_9ZZZZ</name>
<accession>E6PJZ4</accession>
<organism evidence="1">
    <name type="scientific">mine drainage metagenome</name>
    <dbReference type="NCBI Taxonomy" id="410659"/>
    <lineage>
        <taxon>unclassified sequences</taxon>
        <taxon>metagenomes</taxon>
        <taxon>ecological metagenomes</taxon>
    </lineage>
</organism>
<dbReference type="AlphaFoldDB" id="E6PJZ4"/>